<feature type="domain" description="Par3/HAL N-terminal" evidence="1">
    <location>
        <begin position="6"/>
        <end position="77"/>
    </location>
</feature>
<reference evidence="2 3" key="1">
    <citation type="journal article" date="2013" name="Genome Biol.">
        <title>Genome of Acanthamoeba castellanii highlights extensive lateral gene transfer and early evolution of tyrosine kinase signaling.</title>
        <authorList>
            <person name="Clarke M."/>
            <person name="Lohan A.J."/>
            <person name="Liu B."/>
            <person name="Lagkouvardos I."/>
            <person name="Roy S."/>
            <person name="Zafar N."/>
            <person name="Bertelli C."/>
            <person name="Schilde C."/>
            <person name="Kianianmomeni A."/>
            <person name="Burglin T.R."/>
            <person name="Frech C."/>
            <person name="Turcotte B."/>
            <person name="Kopec K.O."/>
            <person name="Synnott J.M."/>
            <person name="Choo C."/>
            <person name="Paponov I."/>
            <person name="Finkler A."/>
            <person name="Soon Heng Tan C."/>
            <person name="Hutchins A.P."/>
            <person name="Weinmeier T."/>
            <person name="Rattei T."/>
            <person name="Chu J.S."/>
            <person name="Gimenez G."/>
            <person name="Irimia M."/>
            <person name="Rigden D.J."/>
            <person name="Fitzpatrick D.A."/>
            <person name="Lorenzo-Morales J."/>
            <person name="Bateman A."/>
            <person name="Chiu C.H."/>
            <person name="Tang P."/>
            <person name="Hegemann P."/>
            <person name="Fromm H."/>
            <person name="Raoult D."/>
            <person name="Greub G."/>
            <person name="Miranda-Saavedra D."/>
            <person name="Chen N."/>
            <person name="Nash P."/>
            <person name="Ginger M.L."/>
            <person name="Horn M."/>
            <person name="Schaap P."/>
            <person name="Caler L."/>
            <person name="Loftus B."/>
        </authorList>
    </citation>
    <scope>NUCLEOTIDE SEQUENCE [LARGE SCALE GENOMIC DNA]</scope>
    <source>
        <strain evidence="2 3">Neff</strain>
    </source>
</reference>
<dbReference type="OMA" id="THWEDGK"/>
<proteinExistence type="predicted"/>
<sequence length="549" mass="61288">MKANKMKVKVVFGQSRLVVPCGNVTDKVERLIEDINRRFQNHLGDPTARAKELLTADGFLLNAHDLIEDVIDDGSALNALDFPTWLKLHVPLLEKGGHKVAQTDHAEGNPRTAPARYAEIGKHKHNKIYVKIGGAATEVDKLELFDAESLRTFGEKEGRALIAHKAVKDGKWDWAIEVHFIIEAGVVTAAELSVKATSDARAHIEVVPIKVDGLVLGEPKVIQNSFFGMPDKAYDIPAPVRQGPAYVPGKDFLPRDQEPEGIVESPVPENNVAVGDLGLEIKQKDACQPDQGWRESDGYWNKFYNNLAIFNPLEKEVALTKISSAYEKDGQWIEMTTSLGYKQGYYNYQFGARHEGFTLEPNARLNLAINSAVKVNARQFDRERRAHGSLPSPLRIRISFEDKEGKKAEIVIEHRNQPLYLSTKESRAAQLKTPVAFFVSADDTDAEGNVWTQAVEVPAEKRVEFSSRGSNSTTYVTKTLLDKLLFEAKKDGKTELPMPNLSTVNKENGFDINATALVDLENQWVYAIRFEITTNTSRAVDHYVLPDIF</sequence>
<dbReference type="KEGG" id="acan:ACA1_147690"/>
<gene>
    <name evidence="2" type="ORF">ACA1_147690</name>
</gene>
<dbReference type="Pfam" id="PF12053">
    <property type="entry name" value="Par3_HAL_N_term"/>
    <property type="match status" value="1"/>
</dbReference>
<protein>
    <recommendedName>
        <fullName evidence="1">Par3/HAL N-terminal domain-containing protein</fullName>
    </recommendedName>
</protein>
<dbReference type="Proteomes" id="UP000011083">
    <property type="component" value="Unassembled WGS sequence"/>
</dbReference>
<dbReference type="RefSeq" id="XP_004335273.1">
    <property type="nucleotide sequence ID" value="XM_004335225.1"/>
</dbReference>
<name>L8GJL6_ACACF</name>
<dbReference type="Gene3D" id="3.10.20.90">
    <property type="entry name" value="Phosphatidylinositol 3-kinase Catalytic Subunit, Chain A, domain 1"/>
    <property type="match status" value="1"/>
</dbReference>
<evidence type="ECO:0000313" key="2">
    <source>
        <dbReference type="EMBL" id="ELR13260.1"/>
    </source>
</evidence>
<evidence type="ECO:0000313" key="3">
    <source>
        <dbReference type="Proteomes" id="UP000011083"/>
    </source>
</evidence>
<dbReference type="AlphaFoldDB" id="L8GJL6"/>
<organism evidence="2 3">
    <name type="scientific">Acanthamoeba castellanii (strain ATCC 30010 / Neff)</name>
    <dbReference type="NCBI Taxonomy" id="1257118"/>
    <lineage>
        <taxon>Eukaryota</taxon>
        <taxon>Amoebozoa</taxon>
        <taxon>Discosea</taxon>
        <taxon>Longamoebia</taxon>
        <taxon>Centramoebida</taxon>
        <taxon>Acanthamoebidae</taxon>
        <taxon>Acanthamoeba</taxon>
    </lineage>
</organism>
<dbReference type="VEuPathDB" id="AmoebaDB:ACA1_147690"/>
<dbReference type="EMBL" id="KB008095">
    <property type="protein sequence ID" value="ELR13260.1"/>
    <property type="molecule type" value="Genomic_DNA"/>
</dbReference>
<dbReference type="OrthoDB" id="16424at2759"/>
<evidence type="ECO:0000259" key="1">
    <source>
        <dbReference type="Pfam" id="PF12053"/>
    </source>
</evidence>
<dbReference type="GeneID" id="14913797"/>
<keyword evidence="3" id="KW-1185">Reference proteome</keyword>
<accession>L8GJL6</accession>
<dbReference type="InterPro" id="IPR021922">
    <property type="entry name" value="Par3/HAL_N"/>
</dbReference>